<keyword evidence="3" id="KW-1185">Reference proteome</keyword>
<dbReference type="SUPFAM" id="SSF46938">
    <property type="entry name" value="CRAL/TRIO N-terminal domain"/>
    <property type="match status" value="1"/>
</dbReference>
<protein>
    <recommendedName>
        <fullName evidence="1">CRAL-TRIO domain-containing protein</fullName>
    </recommendedName>
</protein>
<dbReference type="InterPro" id="IPR011074">
    <property type="entry name" value="CRAL/TRIO_N_dom"/>
</dbReference>
<name>A0ABP1PYA5_9HEXA</name>
<sequence length="317" mass="36883">MNYLCDNISQLRNLFLGVLLVNLLNSGKNVVWGLNDANDLVLSPSEENAFTQFKSSPLLEQLPEEYMKTDFYLIRFLRYSNWNIDAAEEMLQKSLEWRIDNKIGQIKEENWDDMKLQFPVMFLGHDKENRPVMEMDIGNWNLKIAAEAGRSERVDRYMVWILEQLVSHIVLAQQETGKNVTRAVIIADAENLGFRQHLCSACISTLRRWNSVMEANYPGFYDEIIIIKAPTLTRLASKLISPFLSAETRRIIKTLSSGWMEYLDERIEKEERTASYGGTKPKPFRLVYNLVYFQYLVTVPQYTYILPNNILYVNPLA</sequence>
<accession>A0ABP1PYA5</accession>
<comment type="caution">
    <text evidence="2">The sequence shown here is derived from an EMBL/GenBank/DDBJ whole genome shotgun (WGS) entry which is preliminary data.</text>
</comment>
<dbReference type="SUPFAM" id="SSF52087">
    <property type="entry name" value="CRAL/TRIO domain"/>
    <property type="match status" value="1"/>
</dbReference>
<evidence type="ECO:0000313" key="2">
    <source>
        <dbReference type="EMBL" id="CAL8079972.1"/>
    </source>
</evidence>
<dbReference type="CDD" id="cd00170">
    <property type="entry name" value="SEC14"/>
    <property type="match status" value="1"/>
</dbReference>
<evidence type="ECO:0000313" key="3">
    <source>
        <dbReference type="Proteomes" id="UP001642540"/>
    </source>
</evidence>
<dbReference type="PANTHER" id="PTHR23324:SF83">
    <property type="entry name" value="SEC14-LIKE PROTEIN 2"/>
    <property type="match status" value="1"/>
</dbReference>
<dbReference type="InterPro" id="IPR051064">
    <property type="entry name" value="SEC14/CRAL-TRIO_domain"/>
</dbReference>
<dbReference type="EMBL" id="CAXLJM020000014">
    <property type="protein sequence ID" value="CAL8079972.1"/>
    <property type="molecule type" value="Genomic_DNA"/>
</dbReference>
<dbReference type="InterPro" id="IPR001251">
    <property type="entry name" value="CRAL-TRIO_dom"/>
</dbReference>
<evidence type="ECO:0000259" key="1">
    <source>
        <dbReference type="PROSITE" id="PS50191"/>
    </source>
</evidence>
<dbReference type="Proteomes" id="UP001642540">
    <property type="component" value="Unassembled WGS sequence"/>
</dbReference>
<gene>
    <name evidence="2" type="ORF">ODALV1_LOCUS4515</name>
</gene>
<organism evidence="2 3">
    <name type="scientific">Orchesella dallaii</name>
    <dbReference type="NCBI Taxonomy" id="48710"/>
    <lineage>
        <taxon>Eukaryota</taxon>
        <taxon>Metazoa</taxon>
        <taxon>Ecdysozoa</taxon>
        <taxon>Arthropoda</taxon>
        <taxon>Hexapoda</taxon>
        <taxon>Collembola</taxon>
        <taxon>Entomobryomorpha</taxon>
        <taxon>Entomobryoidea</taxon>
        <taxon>Orchesellidae</taxon>
        <taxon>Orchesellinae</taxon>
        <taxon>Orchesella</taxon>
    </lineage>
</organism>
<dbReference type="PROSITE" id="PS50191">
    <property type="entry name" value="CRAL_TRIO"/>
    <property type="match status" value="1"/>
</dbReference>
<feature type="domain" description="CRAL-TRIO" evidence="1">
    <location>
        <begin position="110"/>
        <end position="284"/>
    </location>
</feature>
<reference evidence="2 3" key="1">
    <citation type="submission" date="2024-08" db="EMBL/GenBank/DDBJ databases">
        <authorList>
            <person name="Cucini C."/>
            <person name="Frati F."/>
        </authorList>
    </citation>
    <scope>NUCLEOTIDE SEQUENCE [LARGE SCALE GENOMIC DNA]</scope>
</reference>
<dbReference type="SMART" id="SM01100">
    <property type="entry name" value="CRAL_TRIO_N"/>
    <property type="match status" value="1"/>
</dbReference>
<dbReference type="Gene3D" id="3.40.525.10">
    <property type="entry name" value="CRAL-TRIO lipid binding domain"/>
    <property type="match status" value="1"/>
</dbReference>
<dbReference type="Pfam" id="PF00650">
    <property type="entry name" value="CRAL_TRIO"/>
    <property type="match status" value="1"/>
</dbReference>
<dbReference type="InterPro" id="IPR036865">
    <property type="entry name" value="CRAL-TRIO_dom_sf"/>
</dbReference>
<proteinExistence type="predicted"/>
<dbReference type="SMART" id="SM00516">
    <property type="entry name" value="SEC14"/>
    <property type="match status" value="1"/>
</dbReference>
<dbReference type="InterPro" id="IPR036273">
    <property type="entry name" value="CRAL/TRIO_N_dom_sf"/>
</dbReference>
<dbReference type="PANTHER" id="PTHR23324">
    <property type="entry name" value="SEC14 RELATED PROTEIN"/>
    <property type="match status" value="1"/>
</dbReference>